<keyword evidence="3" id="KW-0808">Transferase</keyword>
<sequence>MGFRRLDHFNIALLAKQGWRIINYPNSLLTQVLKAKYFPNSEFINARMGNSPSLTWRSVWAAKGLLENGLCWRVGKGNQISIWEDRWIPGGEMINRSNDGENTEIKLVADLIEMSTRSWKRELIENTFPEHIAQKILQIPLAEEAHEDFKVWRGEHTGEFSVRSAYQLLQETTLTPSELLLQAKTKNFYRKLWNLKLPSKILITIWRISWNFIPNFKNLRLRRVVSDSSCPRCQNAEEDCNHVFRQCPVTTETWRILNLSWIINPNIIDLWDWLTWVFDNGNTMQCRVICCAIWFMWYSRNQFIHERKTITGKELSTKIKNYIAEIDRTCDRKNTFDINDNQRQQIQETEATILFDAAYDCKLQLQLRGANSEWIASKSTIHTEIASPFIAEAHAGLQAVKLGISLGFQTISILGDSKTTINKCNSTGRDKSVMGAVIKDIQNHKRSFRESLFRFISRRNNSEAHTIATKALRTGEEIYLENKSFSSRHRKREVNGDRNPD</sequence>
<reference evidence="4" key="1">
    <citation type="journal article" date="2019" name="Plant Biotechnol. J.">
        <title>Genome sequencing of the Australian wild diploid species Gossypium australe highlights disease resistance and delayed gland morphogenesis.</title>
        <authorList>
            <person name="Cai Y."/>
            <person name="Cai X."/>
            <person name="Wang Q."/>
            <person name="Wang P."/>
            <person name="Zhang Y."/>
            <person name="Cai C."/>
            <person name="Xu Y."/>
            <person name="Wang K."/>
            <person name="Zhou Z."/>
            <person name="Wang C."/>
            <person name="Geng S."/>
            <person name="Li B."/>
            <person name="Dong Q."/>
            <person name="Hou Y."/>
            <person name="Wang H."/>
            <person name="Ai P."/>
            <person name="Liu Z."/>
            <person name="Yi F."/>
            <person name="Sun M."/>
            <person name="An G."/>
            <person name="Cheng J."/>
            <person name="Zhang Y."/>
            <person name="Shi Q."/>
            <person name="Xie Y."/>
            <person name="Shi X."/>
            <person name="Chang Y."/>
            <person name="Huang F."/>
            <person name="Chen Y."/>
            <person name="Hong S."/>
            <person name="Mi L."/>
            <person name="Sun Q."/>
            <person name="Zhang L."/>
            <person name="Zhou B."/>
            <person name="Peng R."/>
            <person name="Zhang X."/>
            <person name="Liu F."/>
        </authorList>
    </citation>
    <scope>NUCLEOTIDE SEQUENCE [LARGE SCALE GENOMIC DNA]</scope>
    <source>
        <strain evidence="4">cv. PA1801</strain>
    </source>
</reference>
<organism evidence="3 4">
    <name type="scientific">Gossypium australe</name>
    <dbReference type="NCBI Taxonomy" id="47621"/>
    <lineage>
        <taxon>Eukaryota</taxon>
        <taxon>Viridiplantae</taxon>
        <taxon>Streptophyta</taxon>
        <taxon>Embryophyta</taxon>
        <taxon>Tracheophyta</taxon>
        <taxon>Spermatophyta</taxon>
        <taxon>Magnoliopsida</taxon>
        <taxon>eudicotyledons</taxon>
        <taxon>Gunneridae</taxon>
        <taxon>Pentapetalae</taxon>
        <taxon>rosids</taxon>
        <taxon>malvids</taxon>
        <taxon>Malvales</taxon>
        <taxon>Malvaceae</taxon>
        <taxon>Malvoideae</taxon>
        <taxon>Gossypium</taxon>
    </lineage>
</organism>
<evidence type="ECO:0000313" key="3">
    <source>
        <dbReference type="EMBL" id="KAA3472069.1"/>
    </source>
</evidence>
<dbReference type="InterPro" id="IPR044730">
    <property type="entry name" value="RNase_H-like_dom_plant"/>
</dbReference>
<dbReference type="PANTHER" id="PTHR47074">
    <property type="entry name" value="BNAC02G40300D PROTEIN"/>
    <property type="match status" value="1"/>
</dbReference>
<dbReference type="GO" id="GO:0003964">
    <property type="term" value="F:RNA-directed DNA polymerase activity"/>
    <property type="evidence" value="ECO:0007669"/>
    <property type="project" value="UniProtKB-KW"/>
</dbReference>
<keyword evidence="4" id="KW-1185">Reference proteome</keyword>
<dbReference type="Pfam" id="PF13966">
    <property type="entry name" value="zf-RVT"/>
    <property type="match status" value="1"/>
</dbReference>
<keyword evidence="3" id="KW-0548">Nucleotidyltransferase</keyword>
<dbReference type="GO" id="GO:0003676">
    <property type="term" value="F:nucleic acid binding"/>
    <property type="evidence" value="ECO:0007669"/>
    <property type="project" value="InterPro"/>
</dbReference>
<dbReference type="Proteomes" id="UP000325315">
    <property type="component" value="Unassembled WGS sequence"/>
</dbReference>
<dbReference type="EMBL" id="SMMG02000005">
    <property type="protein sequence ID" value="KAA3472069.1"/>
    <property type="molecule type" value="Genomic_DNA"/>
</dbReference>
<dbReference type="OrthoDB" id="992137at2759"/>
<dbReference type="Gene3D" id="3.30.420.10">
    <property type="entry name" value="Ribonuclease H-like superfamily/Ribonuclease H"/>
    <property type="match status" value="1"/>
</dbReference>
<evidence type="ECO:0000259" key="1">
    <source>
        <dbReference type="Pfam" id="PF13456"/>
    </source>
</evidence>
<feature type="domain" description="RNase H type-1" evidence="1">
    <location>
        <begin position="368"/>
        <end position="471"/>
    </location>
</feature>
<keyword evidence="3" id="KW-0695">RNA-directed DNA polymerase</keyword>
<dbReference type="InterPro" id="IPR026960">
    <property type="entry name" value="RVT-Znf"/>
</dbReference>
<dbReference type="PANTHER" id="PTHR47074:SF61">
    <property type="entry name" value="RNASE H TYPE-1 DOMAIN-CONTAINING PROTEIN"/>
    <property type="match status" value="1"/>
</dbReference>
<dbReference type="InterPro" id="IPR052929">
    <property type="entry name" value="RNase_H-like_EbsB-rel"/>
</dbReference>
<dbReference type="InterPro" id="IPR036397">
    <property type="entry name" value="RNaseH_sf"/>
</dbReference>
<dbReference type="Pfam" id="PF13456">
    <property type="entry name" value="RVT_3"/>
    <property type="match status" value="1"/>
</dbReference>
<evidence type="ECO:0000313" key="4">
    <source>
        <dbReference type="Proteomes" id="UP000325315"/>
    </source>
</evidence>
<name>A0A5B6VRN8_9ROSI</name>
<gene>
    <name evidence="3" type="ORF">EPI10_022578</name>
</gene>
<protein>
    <submittedName>
        <fullName evidence="3">Reverse transcriptase</fullName>
    </submittedName>
</protein>
<comment type="caution">
    <text evidence="3">The sequence shown here is derived from an EMBL/GenBank/DDBJ whole genome shotgun (WGS) entry which is preliminary data.</text>
</comment>
<proteinExistence type="predicted"/>
<dbReference type="CDD" id="cd06222">
    <property type="entry name" value="RNase_H_like"/>
    <property type="match status" value="1"/>
</dbReference>
<dbReference type="GO" id="GO:0004523">
    <property type="term" value="F:RNA-DNA hybrid ribonuclease activity"/>
    <property type="evidence" value="ECO:0007669"/>
    <property type="project" value="InterPro"/>
</dbReference>
<accession>A0A5B6VRN8</accession>
<evidence type="ECO:0000259" key="2">
    <source>
        <dbReference type="Pfam" id="PF13966"/>
    </source>
</evidence>
<feature type="domain" description="Reverse transcriptase zinc-binding" evidence="2">
    <location>
        <begin position="160"/>
        <end position="254"/>
    </location>
</feature>
<dbReference type="InterPro" id="IPR002156">
    <property type="entry name" value="RNaseH_domain"/>
</dbReference>
<dbReference type="AlphaFoldDB" id="A0A5B6VRN8"/>